<keyword evidence="1" id="KW-0175">Coiled coil</keyword>
<dbReference type="Proteomes" id="UP000295110">
    <property type="component" value="Unassembled WGS sequence"/>
</dbReference>
<sequence>MVDVLKRIFVWLLSLVGAVPASQLEASETTATGVSSELEESRKNAEQLQNKLTVAKEDLVDANAQLDLAEWTDHYLVELSPVYFPRQFVLNTWQLWQAMTGRRGRLGDPALFRGGIHPAGLYWALTQASLSGSKAIDQAKNEDGMTADFVHALESELANAQKHIGSVVNVAVGHIFQNRKPALKEVSVGADLLILVSGTGLVPRGGVRLFWVQMKQADDPSSMVMDVYREPNAAGGTQLEALRAVHVPGSGSFGLYAMGSASFWFFASTTVDKLAQVMPKVASTCKIDLGDGGTRFQETLLRLAGDSAHGEFSTSAAVLKFVDDLAAQQSIVPLTVLGISAGREVVPVKSLVAQAKALWEQRLVEHRQQLSKDLPPQIEREGGPSLDR</sequence>
<name>A0A4V2VT12_ROSSA</name>
<feature type="coiled-coil region" evidence="1">
    <location>
        <begin position="31"/>
        <end position="65"/>
    </location>
</feature>
<evidence type="ECO:0000313" key="2">
    <source>
        <dbReference type="EMBL" id="TCV04430.1"/>
    </source>
</evidence>
<reference evidence="2 3" key="1">
    <citation type="submission" date="2019-03" db="EMBL/GenBank/DDBJ databases">
        <title>Genomic Encyclopedia of Type Strains, Phase IV (KMG-IV): sequencing the most valuable type-strain genomes for metagenomic binning, comparative biology and taxonomic classification.</title>
        <authorList>
            <person name="Goeker M."/>
        </authorList>
    </citation>
    <scope>NUCLEOTIDE SEQUENCE [LARGE SCALE GENOMIC DNA]</scope>
    <source>
        <strain evidence="2 3">DSM 654</strain>
    </source>
</reference>
<organism evidence="2 3">
    <name type="scientific">Roseateles saccharophilus</name>
    <name type="common">Pseudomonas saccharophila</name>
    <dbReference type="NCBI Taxonomy" id="304"/>
    <lineage>
        <taxon>Bacteria</taxon>
        <taxon>Pseudomonadati</taxon>
        <taxon>Pseudomonadota</taxon>
        <taxon>Betaproteobacteria</taxon>
        <taxon>Burkholderiales</taxon>
        <taxon>Sphaerotilaceae</taxon>
        <taxon>Roseateles</taxon>
    </lineage>
</organism>
<evidence type="ECO:0000256" key="1">
    <source>
        <dbReference type="SAM" id="Coils"/>
    </source>
</evidence>
<protein>
    <submittedName>
        <fullName evidence="2">Uncharacterized protein</fullName>
    </submittedName>
</protein>
<keyword evidence="3" id="KW-1185">Reference proteome</keyword>
<dbReference type="EMBL" id="SMBU01000001">
    <property type="protein sequence ID" value="TCV04430.1"/>
    <property type="molecule type" value="Genomic_DNA"/>
</dbReference>
<dbReference type="OrthoDB" id="8962011at2"/>
<proteinExistence type="predicted"/>
<dbReference type="AlphaFoldDB" id="A0A4V2VT12"/>
<gene>
    <name evidence="2" type="ORF">EV671_1001185</name>
</gene>
<accession>A0A4V2VT12</accession>
<evidence type="ECO:0000313" key="3">
    <source>
        <dbReference type="Proteomes" id="UP000295110"/>
    </source>
</evidence>
<comment type="caution">
    <text evidence="2">The sequence shown here is derived from an EMBL/GenBank/DDBJ whole genome shotgun (WGS) entry which is preliminary data.</text>
</comment>
<dbReference type="RefSeq" id="WP_132569130.1">
    <property type="nucleotide sequence ID" value="NZ_CBCSGL010000004.1"/>
</dbReference>